<dbReference type="InterPro" id="IPR023292">
    <property type="entry name" value="NTP_PyroPHydrolase-like_dom_sf"/>
</dbReference>
<evidence type="ECO:0000313" key="1">
    <source>
        <dbReference type="EMBL" id="NMP58675.1"/>
    </source>
</evidence>
<dbReference type="InterPro" id="IPR021130">
    <property type="entry name" value="PRib-ATP_PPHydrolase-like"/>
</dbReference>
<dbReference type="Gene3D" id="1.10.3420.10">
    <property type="entry name" value="putative ntp pyrophosphohydrolase like domain"/>
    <property type="match status" value="1"/>
</dbReference>
<dbReference type="STRING" id="53346.A5802_000265"/>
<reference evidence="2 3" key="1">
    <citation type="submission" date="2016-12" db="EMBL/GenBank/DDBJ databases">
        <authorList>
            <person name="Song W.-J."/>
            <person name="Kurnit D.M."/>
        </authorList>
    </citation>
    <scope>NUCLEOTIDE SEQUENCE [LARGE SCALE GENOMIC DNA]</scope>
    <source>
        <strain evidence="2 3">CGB1038-1_S1</strain>
    </source>
</reference>
<dbReference type="OrthoDB" id="9810101at2"/>
<dbReference type="AlphaFoldDB" id="A0A1V2UKB6"/>
<dbReference type="GO" id="GO:0016787">
    <property type="term" value="F:hydrolase activity"/>
    <property type="evidence" value="ECO:0007669"/>
    <property type="project" value="UniProtKB-KW"/>
</dbReference>
<protein>
    <submittedName>
        <fullName evidence="2">HAD family hydrolase</fullName>
    </submittedName>
</protein>
<dbReference type="EMBL" id="MSTR01000004">
    <property type="protein sequence ID" value="ONN43651.1"/>
    <property type="molecule type" value="Genomic_DNA"/>
</dbReference>
<proteinExistence type="predicted"/>
<dbReference type="RefSeq" id="WP_077151382.1">
    <property type="nucleotide sequence ID" value="NZ_CABMMO010000004.1"/>
</dbReference>
<keyword evidence="2" id="KW-0378">Hydrolase</keyword>
<accession>A0A1V2UKB6</accession>
<dbReference type="EMBL" id="JABCAG010000025">
    <property type="protein sequence ID" value="NMP58675.1"/>
    <property type="molecule type" value="Genomic_DNA"/>
</dbReference>
<dbReference type="Pfam" id="PF01503">
    <property type="entry name" value="PRA-PH"/>
    <property type="match status" value="1"/>
</dbReference>
<dbReference type="Proteomes" id="UP000557857">
    <property type="component" value="Unassembled WGS sequence"/>
</dbReference>
<evidence type="ECO:0000313" key="2">
    <source>
        <dbReference type="EMBL" id="ONN43651.1"/>
    </source>
</evidence>
<dbReference type="Proteomes" id="UP000189299">
    <property type="component" value="Unassembled WGS sequence"/>
</dbReference>
<sequence length="184" mass="21164">MEPETPYQKVERFHRTFDPRIPERPTAFTKKHADDRAGFKIEELVEFVAAASDGDAKKLHDSVQYLHDALDQAEKKILTKQNWGEESLVEQVDALTDLLYFTYGSFSLLGVDPTRIIDIVHQANMGKLFPDGKPHYDPVTNKVLKPDNWQKDYAPEERIAKEINEQMKKAERVKFAEENSSTSL</sequence>
<comment type="caution">
    <text evidence="2">The sequence shown here is derived from an EMBL/GenBank/DDBJ whole genome shotgun (WGS) entry which is preliminary data.</text>
</comment>
<evidence type="ECO:0000313" key="4">
    <source>
        <dbReference type="Proteomes" id="UP000557857"/>
    </source>
</evidence>
<evidence type="ECO:0000313" key="3">
    <source>
        <dbReference type="Proteomes" id="UP000189299"/>
    </source>
</evidence>
<gene>
    <name evidence="2" type="ORF">BTN92_04945</name>
    <name evidence="1" type="ORF">HI921_09410</name>
</gene>
<name>A0A1V2UKB6_ENTMU</name>
<organism evidence="2 3">
    <name type="scientific">Enterococcus mundtii</name>
    <dbReference type="NCBI Taxonomy" id="53346"/>
    <lineage>
        <taxon>Bacteria</taxon>
        <taxon>Bacillati</taxon>
        <taxon>Bacillota</taxon>
        <taxon>Bacilli</taxon>
        <taxon>Lactobacillales</taxon>
        <taxon>Enterococcaceae</taxon>
        <taxon>Enterococcus</taxon>
    </lineage>
</organism>
<reference evidence="1 4" key="2">
    <citation type="submission" date="2020-04" db="EMBL/GenBank/DDBJ databases">
        <authorList>
            <person name="Abaymova A."/>
            <person name="Teymurazov M."/>
            <person name="Tazyna O."/>
            <person name="Chatushin Y."/>
            <person name="Svetoch E."/>
            <person name="Pereligyn V."/>
            <person name="Pohylenko V."/>
            <person name="Platonov M."/>
            <person name="Kartsev N."/>
            <person name="Skryabin Y."/>
            <person name="Sizova A."/>
            <person name="Solomentsev V."/>
            <person name="Kislichkina A."/>
            <person name="Bogun A."/>
        </authorList>
    </citation>
    <scope>NUCLEOTIDE SEQUENCE [LARGE SCALE GENOMIC DNA]</scope>
    <source>
        <strain evidence="1">SCPM-O-B-8398</strain>
        <strain evidence="4">SCPM-O-B-8398 (E28)</strain>
    </source>
</reference>